<comment type="similarity">
    <text evidence="1">Belongs to the LysR transcriptional regulatory family.</text>
</comment>
<gene>
    <name evidence="6" type="ORF">EYC98_00645</name>
</gene>
<dbReference type="InterPro" id="IPR000847">
    <property type="entry name" value="LysR_HTH_N"/>
</dbReference>
<evidence type="ECO:0000256" key="4">
    <source>
        <dbReference type="ARBA" id="ARBA00023163"/>
    </source>
</evidence>
<reference evidence="6" key="1">
    <citation type="submission" date="2019-02" db="EMBL/GenBank/DDBJ databases">
        <authorList>
            <person name="Li S.-H."/>
        </authorList>
    </citation>
    <scope>NUCLEOTIDE SEQUENCE</scope>
    <source>
        <strain evidence="6">IMCC14734</strain>
    </source>
</reference>
<name>A0ABT3TC19_9GAMM</name>
<dbReference type="InterPro" id="IPR005119">
    <property type="entry name" value="LysR_subst-bd"/>
</dbReference>
<comment type="caution">
    <text evidence="6">The sequence shown here is derived from an EMBL/GenBank/DDBJ whole genome shotgun (WGS) entry which is preliminary data.</text>
</comment>
<feature type="domain" description="HTH lysR-type" evidence="5">
    <location>
        <begin position="3"/>
        <end position="58"/>
    </location>
</feature>
<evidence type="ECO:0000256" key="2">
    <source>
        <dbReference type="ARBA" id="ARBA00023015"/>
    </source>
</evidence>
<keyword evidence="3" id="KW-0238">DNA-binding</keyword>
<proteinExistence type="inferred from homology"/>
<dbReference type="EMBL" id="SHNN01000001">
    <property type="protein sequence ID" value="MCX2979366.1"/>
    <property type="molecule type" value="Genomic_DNA"/>
</dbReference>
<dbReference type="PANTHER" id="PTHR30126">
    <property type="entry name" value="HTH-TYPE TRANSCRIPTIONAL REGULATOR"/>
    <property type="match status" value="1"/>
</dbReference>
<keyword evidence="7" id="KW-1185">Reference proteome</keyword>
<evidence type="ECO:0000256" key="1">
    <source>
        <dbReference type="ARBA" id="ARBA00009437"/>
    </source>
</evidence>
<evidence type="ECO:0000313" key="6">
    <source>
        <dbReference type="EMBL" id="MCX2979366.1"/>
    </source>
</evidence>
<sequence length="293" mass="32891">MRLETQEMRVLAAVIEMNGFKRAAEKLHISQSAVSQAIAGLERKLGQKLLQRKPLEVTEAGLRILTYAQHMAREEELLVNDLGDIKRGQSAKLSLAVNSAINRYHAPELLKKYCEQNPFARLQIEEYPSRQIIQAVVAGAVEIGMGPFQTHMPAFDCQPLFDEVRTLVVSRHHPFAEQLQDDPEVVLPQVPLVASYVDDPLERPAMQRIRDRFSRVWEVRSITLRLELLAAGYGVGYVSDMVLAKEPLSADLLVVEGLPFSRIARSVGLFYRKDAVLSAGAQTFLDLCTARWS</sequence>
<protein>
    <submittedName>
        <fullName evidence="6">LysR family transcriptional regulator</fullName>
    </submittedName>
</protein>
<dbReference type="PRINTS" id="PR00039">
    <property type="entry name" value="HTHLYSR"/>
</dbReference>
<dbReference type="Pfam" id="PF03466">
    <property type="entry name" value="LysR_substrate"/>
    <property type="match status" value="1"/>
</dbReference>
<keyword evidence="4" id="KW-0804">Transcription</keyword>
<dbReference type="Pfam" id="PF00126">
    <property type="entry name" value="HTH_1"/>
    <property type="match status" value="1"/>
</dbReference>
<organism evidence="6 7">
    <name type="scientific">Candidatus Litorirhabdus singularis</name>
    <dbReference type="NCBI Taxonomy" id="2518993"/>
    <lineage>
        <taxon>Bacteria</taxon>
        <taxon>Pseudomonadati</taxon>
        <taxon>Pseudomonadota</taxon>
        <taxon>Gammaproteobacteria</taxon>
        <taxon>Cellvibrionales</taxon>
        <taxon>Halieaceae</taxon>
        <taxon>Candidatus Litorirhabdus</taxon>
    </lineage>
</organism>
<dbReference type="SUPFAM" id="SSF46785">
    <property type="entry name" value="Winged helix' DNA-binding domain"/>
    <property type="match status" value="1"/>
</dbReference>
<dbReference type="InterPro" id="IPR036390">
    <property type="entry name" value="WH_DNA-bd_sf"/>
</dbReference>
<dbReference type="CDD" id="cd05466">
    <property type="entry name" value="PBP2_LTTR_substrate"/>
    <property type="match status" value="1"/>
</dbReference>
<dbReference type="Gene3D" id="3.40.190.290">
    <property type="match status" value="1"/>
</dbReference>
<dbReference type="PROSITE" id="PS50931">
    <property type="entry name" value="HTH_LYSR"/>
    <property type="match status" value="1"/>
</dbReference>
<dbReference type="Gene3D" id="1.10.10.10">
    <property type="entry name" value="Winged helix-like DNA-binding domain superfamily/Winged helix DNA-binding domain"/>
    <property type="match status" value="1"/>
</dbReference>
<evidence type="ECO:0000259" key="5">
    <source>
        <dbReference type="PROSITE" id="PS50931"/>
    </source>
</evidence>
<dbReference type="InterPro" id="IPR036388">
    <property type="entry name" value="WH-like_DNA-bd_sf"/>
</dbReference>
<dbReference type="Proteomes" id="UP001143362">
    <property type="component" value="Unassembled WGS sequence"/>
</dbReference>
<evidence type="ECO:0000313" key="7">
    <source>
        <dbReference type="Proteomes" id="UP001143362"/>
    </source>
</evidence>
<evidence type="ECO:0000256" key="3">
    <source>
        <dbReference type="ARBA" id="ARBA00023125"/>
    </source>
</evidence>
<dbReference type="SUPFAM" id="SSF53850">
    <property type="entry name" value="Periplasmic binding protein-like II"/>
    <property type="match status" value="1"/>
</dbReference>
<keyword evidence="2" id="KW-0805">Transcription regulation</keyword>
<dbReference type="PANTHER" id="PTHR30126:SF39">
    <property type="entry name" value="HTH-TYPE TRANSCRIPTIONAL REGULATOR CYSL"/>
    <property type="match status" value="1"/>
</dbReference>
<dbReference type="RefSeq" id="WP_279243369.1">
    <property type="nucleotide sequence ID" value="NZ_SHNN01000001.1"/>
</dbReference>
<accession>A0ABT3TC19</accession>